<dbReference type="EMBL" id="CAJOBE010000707">
    <property type="protein sequence ID" value="CAF3676612.1"/>
    <property type="molecule type" value="Genomic_DNA"/>
</dbReference>
<organism evidence="5 6">
    <name type="scientific">Rotaria sordida</name>
    <dbReference type="NCBI Taxonomy" id="392033"/>
    <lineage>
        <taxon>Eukaryota</taxon>
        <taxon>Metazoa</taxon>
        <taxon>Spiralia</taxon>
        <taxon>Gnathifera</taxon>
        <taxon>Rotifera</taxon>
        <taxon>Eurotatoria</taxon>
        <taxon>Bdelloidea</taxon>
        <taxon>Philodinida</taxon>
        <taxon>Philodinidae</taxon>
        <taxon>Rotaria</taxon>
    </lineage>
</organism>
<dbReference type="EMBL" id="CAJOAX010001323">
    <property type="protein sequence ID" value="CAF3705966.1"/>
    <property type="molecule type" value="Genomic_DNA"/>
</dbReference>
<evidence type="ECO:0000313" key="4">
    <source>
        <dbReference type="EMBL" id="CAF3676612.1"/>
    </source>
</evidence>
<dbReference type="Proteomes" id="UP000663889">
    <property type="component" value="Unassembled WGS sequence"/>
</dbReference>
<comment type="caution">
    <text evidence="5">The sequence shown here is derived from an EMBL/GenBank/DDBJ whole genome shotgun (WGS) entry which is preliminary data.</text>
</comment>
<keyword evidence="1" id="KW-1133">Transmembrane helix</keyword>
<dbReference type="EMBL" id="CAJNOO010001512">
    <property type="protein sequence ID" value="CAF1164107.1"/>
    <property type="molecule type" value="Genomic_DNA"/>
</dbReference>
<gene>
    <name evidence="4" type="ORF">FNK824_LOCUS7562</name>
    <name evidence="5" type="ORF">OTI717_LOCUS12857</name>
    <name evidence="2" type="ORF">RFH988_LOCUS22598</name>
    <name evidence="3" type="ORF">SEV965_LOCUS19618</name>
</gene>
<sequence>MPTSTTTPTTMPTSTATPTTMPTSTAIVSPIIVDEIQSTMINPYRIICILGIFVFLSLVVYLLIIFYERYSMCRTKNEEQQDSYVGFDDNIISKDRHTHGNTDQKLYIDLTECQTTQISGHTNV</sequence>
<dbReference type="EMBL" id="CAJNOU010001231">
    <property type="protein sequence ID" value="CAF1172949.1"/>
    <property type="molecule type" value="Genomic_DNA"/>
</dbReference>
<dbReference type="AlphaFoldDB" id="A0A818V1B5"/>
<name>A0A818V1B5_9BILA</name>
<evidence type="ECO:0000256" key="1">
    <source>
        <dbReference type="SAM" id="Phobius"/>
    </source>
</evidence>
<evidence type="ECO:0000313" key="3">
    <source>
        <dbReference type="EMBL" id="CAF1172949.1"/>
    </source>
</evidence>
<evidence type="ECO:0000313" key="5">
    <source>
        <dbReference type="EMBL" id="CAF3705966.1"/>
    </source>
</evidence>
<proteinExistence type="predicted"/>
<feature type="transmembrane region" description="Helical" evidence="1">
    <location>
        <begin position="44"/>
        <end position="67"/>
    </location>
</feature>
<dbReference type="Proteomes" id="UP000663882">
    <property type="component" value="Unassembled WGS sequence"/>
</dbReference>
<accession>A0A818V1B5</accession>
<reference evidence="5" key="1">
    <citation type="submission" date="2021-02" db="EMBL/GenBank/DDBJ databases">
        <authorList>
            <person name="Nowell W R."/>
        </authorList>
    </citation>
    <scope>NUCLEOTIDE SEQUENCE</scope>
</reference>
<keyword evidence="1" id="KW-0812">Transmembrane</keyword>
<evidence type="ECO:0000313" key="2">
    <source>
        <dbReference type="EMBL" id="CAF1164107.1"/>
    </source>
</evidence>
<dbReference type="Proteomes" id="UP000663823">
    <property type="component" value="Unassembled WGS sequence"/>
</dbReference>
<protein>
    <submittedName>
        <fullName evidence="5">Uncharacterized protein</fullName>
    </submittedName>
</protein>
<dbReference type="Proteomes" id="UP000663874">
    <property type="component" value="Unassembled WGS sequence"/>
</dbReference>
<keyword evidence="1" id="KW-0472">Membrane</keyword>
<evidence type="ECO:0000313" key="6">
    <source>
        <dbReference type="Proteomes" id="UP000663823"/>
    </source>
</evidence>